<organism evidence="3 4">
    <name type="scientific">Nematocida parisii (strain ERTm3)</name>
    <name type="common">Nematode killer fungus</name>
    <dbReference type="NCBI Taxonomy" id="935791"/>
    <lineage>
        <taxon>Eukaryota</taxon>
        <taxon>Fungi</taxon>
        <taxon>Fungi incertae sedis</taxon>
        <taxon>Microsporidia</taxon>
        <taxon>Nematocida</taxon>
    </lineage>
</organism>
<dbReference type="InParanoid" id="I3EJ69"/>
<name>I3EJ69_NEMP3</name>
<dbReference type="OMA" id="ESKPFHM"/>
<dbReference type="OrthoDB" id="2187712at2759"/>
<sequence length="284" mass="33128">MIQNFASNPEKTPDASNGSDSVRPEKRTSDSFKVGDESKPFHMAEKSDKEKYIQISKEFEGKSVLEKPMEYIMRLFVSRWFEILVDISIFCFVLIPENYEFFHILYERYLYNKEREKDYNVHSWKEVFDLLCPVIEGIVCFIHTVVFVCEAFIGMEIPHGLFISICSSHITCILILIHVELIDRHKTESIDMIITYSIECLVVLLSIAINIAYLQTGEKYQSLILMSIILTQYVCRTLTRLVMASHNKFRRTFNHTKTRILLFLGFCVLCILFGLSHIYIAEIS</sequence>
<keyword evidence="2" id="KW-0812">Transmembrane</keyword>
<proteinExistence type="predicted"/>
<feature type="transmembrane region" description="Helical" evidence="2">
    <location>
        <begin position="83"/>
        <end position="106"/>
    </location>
</feature>
<feature type="compositionally biased region" description="Polar residues" evidence="1">
    <location>
        <begin position="1"/>
        <end position="20"/>
    </location>
</feature>
<feature type="transmembrane region" description="Helical" evidence="2">
    <location>
        <begin position="260"/>
        <end position="280"/>
    </location>
</feature>
<evidence type="ECO:0000313" key="3">
    <source>
        <dbReference type="EMBL" id="EIJ89266.1"/>
    </source>
</evidence>
<evidence type="ECO:0000313" key="4">
    <source>
        <dbReference type="Proteomes" id="UP000002872"/>
    </source>
</evidence>
<dbReference type="Proteomes" id="UP000002872">
    <property type="component" value="Unassembled WGS sequence"/>
</dbReference>
<dbReference type="VEuPathDB" id="MicrosporidiaDB:NEQG_00036"/>
<feature type="region of interest" description="Disordered" evidence="1">
    <location>
        <begin position="1"/>
        <end position="40"/>
    </location>
</feature>
<evidence type="ECO:0000256" key="2">
    <source>
        <dbReference type="SAM" id="Phobius"/>
    </source>
</evidence>
<feature type="transmembrane region" description="Helical" evidence="2">
    <location>
        <begin position="159"/>
        <end position="181"/>
    </location>
</feature>
<keyword evidence="2" id="KW-0472">Membrane</keyword>
<keyword evidence="4" id="KW-1185">Reference proteome</keyword>
<evidence type="ECO:0000256" key="1">
    <source>
        <dbReference type="SAM" id="MobiDB-lite"/>
    </source>
</evidence>
<feature type="transmembrane region" description="Helical" evidence="2">
    <location>
        <begin position="127"/>
        <end position="153"/>
    </location>
</feature>
<feature type="compositionally biased region" description="Basic and acidic residues" evidence="1">
    <location>
        <begin position="22"/>
        <end position="40"/>
    </location>
</feature>
<protein>
    <submittedName>
        <fullName evidence="3">Uncharacterized protein</fullName>
    </submittedName>
</protein>
<dbReference type="EMBL" id="GL870876">
    <property type="protein sequence ID" value="EIJ89266.1"/>
    <property type="molecule type" value="Genomic_DNA"/>
</dbReference>
<gene>
    <name evidence="3" type="ORF">NEQG_00036</name>
</gene>
<dbReference type="HOGENOM" id="CLU_994313_0_0_1"/>
<dbReference type="AlphaFoldDB" id="I3EJ69"/>
<reference evidence="3" key="1">
    <citation type="submission" date="2011-01" db="EMBL/GenBank/DDBJ databases">
        <title>The Genome Sequence of Nematocida parisii strain ERTm3.</title>
        <authorList>
            <consortium name="The Broad Institute Genome Sequencing Platform"/>
            <consortium name="The Broad Institute Genome Sequencing Center for Infectious Disease"/>
            <person name="Cuomo C."/>
            <person name="Troemel E."/>
            <person name="Young S.K."/>
            <person name="Zeng Q."/>
            <person name="Gargeya S."/>
            <person name="Fitzgerald M."/>
            <person name="Haas B."/>
            <person name="Abouelleil A."/>
            <person name="Alvarado L."/>
            <person name="Arachchi H.M."/>
            <person name="Berlin A."/>
            <person name="Chapman S.B."/>
            <person name="Gearin G."/>
            <person name="Goldberg J."/>
            <person name="Griggs A."/>
            <person name="Gujja S."/>
            <person name="Hansen M."/>
            <person name="Heiman D."/>
            <person name="Howarth C."/>
            <person name="Larimer J."/>
            <person name="Lui A."/>
            <person name="MacDonald P.J.P."/>
            <person name="McCowen C."/>
            <person name="Montmayeur A."/>
            <person name="Murphy C."/>
            <person name="Neiman D."/>
            <person name="Pearson M."/>
            <person name="Priest M."/>
            <person name="Roberts A."/>
            <person name="Saif S."/>
            <person name="Shea T."/>
            <person name="Sisk P."/>
            <person name="Stolte C."/>
            <person name="Sykes S."/>
            <person name="Wortman J."/>
            <person name="Nusbaum C."/>
            <person name="Birren B."/>
        </authorList>
    </citation>
    <scope>NUCLEOTIDE SEQUENCE</scope>
    <source>
        <strain evidence="3">ERTm3</strain>
    </source>
</reference>
<keyword evidence="2" id="KW-1133">Transmembrane helix</keyword>
<feature type="transmembrane region" description="Helical" evidence="2">
    <location>
        <begin position="193"/>
        <end position="214"/>
    </location>
</feature>
<accession>I3EJ69</accession>